<evidence type="ECO:0000313" key="2">
    <source>
        <dbReference type="EMBL" id="PVA09500.1"/>
    </source>
</evidence>
<comment type="caution">
    <text evidence="2">The sequence shown here is derived from an EMBL/GenBank/DDBJ whole genome shotgun (WGS) entry which is preliminary data.</text>
</comment>
<protein>
    <submittedName>
        <fullName evidence="2">Uncharacterized protein</fullName>
    </submittedName>
</protein>
<dbReference type="OrthoDB" id="7631068at2"/>
<evidence type="ECO:0000256" key="1">
    <source>
        <dbReference type="SAM" id="Phobius"/>
    </source>
</evidence>
<keyword evidence="1" id="KW-0472">Membrane</keyword>
<gene>
    <name evidence="2" type="ORF">DC366_14045</name>
</gene>
<sequence length="98" mass="10823">MMRNQNHAQAGQNIFMSSVVGLANTVAVIVTFFGAPELWRRTVGYVREVTYQMNGPAWVDIASIAWFGICIFLVFFISRASVGTALIFGGLAIVTRFM</sequence>
<proteinExistence type="predicted"/>
<dbReference type="RefSeq" id="WP_108692852.1">
    <property type="nucleotide sequence ID" value="NZ_QCYH01000008.1"/>
</dbReference>
<accession>A0A2T7G520</accession>
<reference evidence="2 3" key="1">
    <citation type="submission" date="2018-04" db="EMBL/GenBank/DDBJ databases">
        <title>Pelagivirga bohaiensis gen. nov., sp. nov., a bacterium isolated from the Bohai Sea.</title>
        <authorList>
            <person name="Ji X."/>
        </authorList>
    </citation>
    <scope>NUCLEOTIDE SEQUENCE [LARGE SCALE GENOMIC DNA]</scope>
    <source>
        <strain evidence="2 3">BH-SD19</strain>
    </source>
</reference>
<dbReference type="Proteomes" id="UP000244446">
    <property type="component" value="Unassembled WGS sequence"/>
</dbReference>
<keyword evidence="1" id="KW-0812">Transmembrane</keyword>
<dbReference type="EMBL" id="QCYH01000008">
    <property type="protein sequence ID" value="PVA09500.1"/>
    <property type="molecule type" value="Genomic_DNA"/>
</dbReference>
<keyword evidence="1" id="KW-1133">Transmembrane helix</keyword>
<feature type="transmembrane region" description="Helical" evidence="1">
    <location>
        <begin position="12"/>
        <end position="35"/>
    </location>
</feature>
<evidence type="ECO:0000313" key="3">
    <source>
        <dbReference type="Proteomes" id="UP000244446"/>
    </source>
</evidence>
<name>A0A2T7G520_9RHOB</name>
<organism evidence="2 3">
    <name type="scientific">Pelagivirga sediminicola</name>
    <dbReference type="NCBI Taxonomy" id="2170575"/>
    <lineage>
        <taxon>Bacteria</taxon>
        <taxon>Pseudomonadati</taxon>
        <taxon>Pseudomonadota</taxon>
        <taxon>Alphaproteobacteria</taxon>
        <taxon>Rhodobacterales</taxon>
        <taxon>Paracoccaceae</taxon>
        <taxon>Pelagivirga</taxon>
    </lineage>
</organism>
<dbReference type="AlphaFoldDB" id="A0A2T7G520"/>
<feature type="transmembrane region" description="Helical" evidence="1">
    <location>
        <begin position="64"/>
        <end position="94"/>
    </location>
</feature>
<keyword evidence="3" id="KW-1185">Reference proteome</keyword>